<proteinExistence type="predicted"/>
<gene>
    <name evidence="2" type="ORF">PsYK624_145510</name>
</gene>
<accession>A0A9P3LKA0</accession>
<evidence type="ECO:0000313" key="2">
    <source>
        <dbReference type="EMBL" id="GJE98323.1"/>
    </source>
</evidence>
<dbReference type="EMBL" id="BPQB01000086">
    <property type="protein sequence ID" value="GJE98323.1"/>
    <property type="molecule type" value="Genomic_DNA"/>
</dbReference>
<evidence type="ECO:0000256" key="1">
    <source>
        <dbReference type="SAM" id="MobiDB-lite"/>
    </source>
</evidence>
<reference evidence="2 3" key="1">
    <citation type="submission" date="2021-08" db="EMBL/GenBank/DDBJ databases">
        <title>Draft Genome Sequence of Phanerochaete sordida strain YK-624.</title>
        <authorList>
            <person name="Mori T."/>
            <person name="Dohra H."/>
            <person name="Suzuki T."/>
            <person name="Kawagishi H."/>
            <person name="Hirai H."/>
        </authorList>
    </citation>
    <scope>NUCLEOTIDE SEQUENCE [LARGE SCALE GENOMIC DNA]</scope>
    <source>
        <strain evidence="2 3">YK-624</strain>
    </source>
</reference>
<name>A0A9P3LKA0_9APHY</name>
<feature type="region of interest" description="Disordered" evidence="1">
    <location>
        <begin position="22"/>
        <end position="76"/>
    </location>
</feature>
<evidence type="ECO:0000313" key="3">
    <source>
        <dbReference type="Proteomes" id="UP000703269"/>
    </source>
</evidence>
<dbReference type="Proteomes" id="UP000703269">
    <property type="component" value="Unassembled WGS sequence"/>
</dbReference>
<comment type="caution">
    <text evidence="2">The sequence shown here is derived from an EMBL/GenBank/DDBJ whole genome shotgun (WGS) entry which is preliminary data.</text>
</comment>
<organism evidence="2 3">
    <name type="scientific">Phanerochaete sordida</name>
    <dbReference type="NCBI Taxonomy" id="48140"/>
    <lineage>
        <taxon>Eukaryota</taxon>
        <taxon>Fungi</taxon>
        <taxon>Dikarya</taxon>
        <taxon>Basidiomycota</taxon>
        <taxon>Agaricomycotina</taxon>
        <taxon>Agaricomycetes</taxon>
        <taxon>Polyporales</taxon>
        <taxon>Phanerochaetaceae</taxon>
        <taxon>Phanerochaete</taxon>
    </lineage>
</organism>
<dbReference type="AlphaFoldDB" id="A0A9P3LKA0"/>
<sequence length="76" mass="8461">MFARPCSFIVFHDVARLKIGWVRDRRSSQDAPEGSPSASSGDAEDNSDQMKRRLPSWTGLRSPATVRAEEDPFPAI</sequence>
<protein>
    <submittedName>
        <fullName evidence="2">Uncharacterized protein</fullName>
    </submittedName>
</protein>
<keyword evidence="3" id="KW-1185">Reference proteome</keyword>